<evidence type="ECO:0000259" key="3">
    <source>
        <dbReference type="Pfam" id="PF00534"/>
    </source>
</evidence>
<dbReference type="InterPro" id="IPR001296">
    <property type="entry name" value="Glyco_trans_1"/>
</dbReference>
<proteinExistence type="predicted"/>
<dbReference type="PANTHER" id="PTHR12526:SF510">
    <property type="entry name" value="D-INOSITOL 3-PHOSPHATE GLYCOSYLTRANSFERASE"/>
    <property type="match status" value="1"/>
</dbReference>
<name>A0A7M2WZK0_9BACT</name>
<gene>
    <name evidence="5" type="ORF">IPV69_04465</name>
</gene>
<evidence type="ECO:0000313" key="5">
    <source>
        <dbReference type="EMBL" id="QOV90622.1"/>
    </source>
</evidence>
<organism evidence="5 6">
    <name type="scientific">Humisphaera borealis</name>
    <dbReference type="NCBI Taxonomy" id="2807512"/>
    <lineage>
        <taxon>Bacteria</taxon>
        <taxon>Pseudomonadati</taxon>
        <taxon>Planctomycetota</taxon>
        <taxon>Phycisphaerae</taxon>
        <taxon>Tepidisphaerales</taxon>
        <taxon>Tepidisphaeraceae</taxon>
        <taxon>Humisphaera</taxon>
    </lineage>
</organism>
<sequence length="425" mass="45421">MRFVFLNPVAEFGGGEQSLISWMKAVTEAFPQAEIVLIVPALGPLADRARAGGVRVEVLPIPDAIAELGDSTARGGRLSALAGLLSRVLIALPAAWKYAFQFRAILAKMAPDIIHSNGIKSHLALWLASTGRGRSGSDGPPIFWHIHDFIGQRPLVAKALGIMAWGVRAAVAVSEAVASDARAVAPQLPIRVIHNVVDLNRFSPGPVDGNWLDQQAGFPPAIPGTIRVVLVATYARWKGQDVFLKAAAKVLQQSQSFPIWFYIVGGPIYKTAGSQFSRDELQSLATQLGVHASVGFVAYQNRTNDVYRSADIVVHASTLPEPFGLTIVESMACGRATIVSQAGGAAELFTDGHDAVGTRPGDVGSLASAIIRLAGDSPLRERIGENARKSVEAKFNPQCLPEKVSKLYDPLWKSGLTDGTNRRTE</sequence>
<dbReference type="KEGG" id="hbs:IPV69_04465"/>
<evidence type="ECO:0000256" key="2">
    <source>
        <dbReference type="ARBA" id="ARBA00022679"/>
    </source>
</evidence>
<dbReference type="Pfam" id="PF13439">
    <property type="entry name" value="Glyco_transf_4"/>
    <property type="match status" value="1"/>
</dbReference>
<evidence type="ECO:0000256" key="1">
    <source>
        <dbReference type="ARBA" id="ARBA00022676"/>
    </source>
</evidence>
<evidence type="ECO:0000313" key="6">
    <source>
        <dbReference type="Proteomes" id="UP000593765"/>
    </source>
</evidence>
<accession>A0A7M2WZK0</accession>
<dbReference type="InterPro" id="IPR028098">
    <property type="entry name" value="Glyco_trans_4-like_N"/>
</dbReference>
<dbReference type="AlphaFoldDB" id="A0A7M2WZK0"/>
<dbReference type="PANTHER" id="PTHR12526">
    <property type="entry name" value="GLYCOSYLTRANSFERASE"/>
    <property type="match status" value="1"/>
</dbReference>
<feature type="domain" description="Glycosyl transferase family 1" evidence="3">
    <location>
        <begin position="227"/>
        <end position="389"/>
    </location>
</feature>
<dbReference type="Gene3D" id="3.40.50.2000">
    <property type="entry name" value="Glycogen Phosphorylase B"/>
    <property type="match status" value="2"/>
</dbReference>
<dbReference type="GO" id="GO:0016757">
    <property type="term" value="F:glycosyltransferase activity"/>
    <property type="evidence" value="ECO:0007669"/>
    <property type="project" value="UniProtKB-KW"/>
</dbReference>
<keyword evidence="1" id="KW-0328">Glycosyltransferase</keyword>
<keyword evidence="2" id="KW-0808">Transferase</keyword>
<reference evidence="5 6" key="1">
    <citation type="submission" date="2020-10" db="EMBL/GenBank/DDBJ databases">
        <title>Wide distribution of Phycisphaera-like planctomycetes from WD2101 soil group in peatlands and genome analysis of the first cultivated representative.</title>
        <authorList>
            <person name="Dedysh S.N."/>
            <person name="Beletsky A.V."/>
            <person name="Ivanova A."/>
            <person name="Kulichevskaya I.S."/>
            <person name="Suzina N.E."/>
            <person name="Philippov D.A."/>
            <person name="Rakitin A.L."/>
            <person name="Mardanov A.V."/>
            <person name="Ravin N.V."/>
        </authorList>
    </citation>
    <scope>NUCLEOTIDE SEQUENCE [LARGE SCALE GENOMIC DNA]</scope>
    <source>
        <strain evidence="5 6">M1803</strain>
    </source>
</reference>
<dbReference type="SUPFAM" id="SSF53756">
    <property type="entry name" value="UDP-Glycosyltransferase/glycogen phosphorylase"/>
    <property type="match status" value="1"/>
</dbReference>
<feature type="domain" description="Glycosyltransferase subfamily 4-like N-terminal" evidence="4">
    <location>
        <begin position="45"/>
        <end position="201"/>
    </location>
</feature>
<dbReference type="Proteomes" id="UP000593765">
    <property type="component" value="Chromosome"/>
</dbReference>
<keyword evidence="6" id="KW-1185">Reference proteome</keyword>
<dbReference type="CDD" id="cd03801">
    <property type="entry name" value="GT4_PimA-like"/>
    <property type="match status" value="1"/>
</dbReference>
<dbReference type="EMBL" id="CP063458">
    <property type="protein sequence ID" value="QOV90622.1"/>
    <property type="molecule type" value="Genomic_DNA"/>
</dbReference>
<dbReference type="Pfam" id="PF00534">
    <property type="entry name" value="Glycos_transf_1"/>
    <property type="match status" value="1"/>
</dbReference>
<evidence type="ECO:0000259" key="4">
    <source>
        <dbReference type="Pfam" id="PF13439"/>
    </source>
</evidence>
<protein>
    <submittedName>
        <fullName evidence="5">Glycosyltransferase family 4 protein</fullName>
    </submittedName>
</protein>